<dbReference type="EMBL" id="JBAFSM010000006">
    <property type="protein sequence ID" value="MEG3436389.1"/>
    <property type="molecule type" value="Genomic_DNA"/>
</dbReference>
<keyword evidence="2" id="KW-1185">Reference proteome</keyword>
<dbReference type="RefSeq" id="WP_332863845.1">
    <property type="nucleotide sequence ID" value="NZ_JBAFSM010000006.1"/>
</dbReference>
<dbReference type="AlphaFoldDB" id="A0AAW9QU14"/>
<protein>
    <recommendedName>
        <fullName evidence="3">SpoVT-AbrB domain-containing protein</fullName>
    </recommendedName>
</protein>
<sequence>MKIPVDANGNLRIPASARKSVESLVAWGIDALLNKHSQEAILENIGDRVATYQVQRNTKMSGEGYEVHIMRLAVKIDPERTFNGKPNWENIEEIAPGQTVYVHNSMLAPLT</sequence>
<gene>
    <name evidence="1" type="ORF">V0288_04590</name>
</gene>
<comment type="caution">
    <text evidence="1">The sequence shown here is derived from an EMBL/GenBank/DDBJ whole genome shotgun (WGS) entry which is preliminary data.</text>
</comment>
<evidence type="ECO:0000313" key="1">
    <source>
        <dbReference type="EMBL" id="MEG3436389.1"/>
    </source>
</evidence>
<evidence type="ECO:0000313" key="2">
    <source>
        <dbReference type="Proteomes" id="UP001328733"/>
    </source>
</evidence>
<proteinExistence type="predicted"/>
<accession>A0AAW9QU14</accession>
<organism evidence="1 2">
    <name type="scientific">Pannus brasiliensis CCIBt3594</name>
    <dbReference type="NCBI Taxonomy" id="1427578"/>
    <lineage>
        <taxon>Bacteria</taxon>
        <taxon>Bacillati</taxon>
        <taxon>Cyanobacteriota</taxon>
        <taxon>Cyanophyceae</taxon>
        <taxon>Oscillatoriophycideae</taxon>
        <taxon>Chroococcales</taxon>
        <taxon>Microcystaceae</taxon>
        <taxon>Pannus</taxon>
    </lineage>
</organism>
<reference evidence="1 2" key="1">
    <citation type="submission" date="2024-01" db="EMBL/GenBank/DDBJ databases">
        <title>Genomic insights into the taxonomy and metabolism of the cyanobacterium Pannus brasiliensis CCIBt3594.</title>
        <authorList>
            <person name="Machado M."/>
            <person name="Botero N.B."/>
            <person name="Andreote A.P.D."/>
            <person name="Feitosa A.M.T."/>
            <person name="Popin R."/>
            <person name="Sivonen K."/>
            <person name="Fiore M.F."/>
        </authorList>
    </citation>
    <scope>NUCLEOTIDE SEQUENCE [LARGE SCALE GENOMIC DNA]</scope>
    <source>
        <strain evidence="1 2">CCIBt3594</strain>
    </source>
</reference>
<name>A0AAW9QU14_9CHRO</name>
<evidence type="ECO:0008006" key="3">
    <source>
        <dbReference type="Google" id="ProtNLM"/>
    </source>
</evidence>
<dbReference type="Proteomes" id="UP001328733">
    <property type="component" value="Unassembled WGS sequence"/>
</dbReference>